<dbReference type="AlphaFoldDB" id="A0A098E8I7"/>
<keyword evidence="1" id="KW-0472">Membrane</keyword>
<evidence type="ECO:0000313" key="2">
    <source>
        <dbReference type="EMBL" id="CEG12338.1"/>
    </source>
</evidence>
<reference evidence="2" key="1">
    <citation type="submission" date="2014-09" db="EMBL/GenBank/DDBJ databases">
        <authorList>
            <person name="Probst J Alexander"/>
        </authorList>
    </citation>
    <scope>NUCLEOTIDE SEQUENCE</scope>
</reference>
<sequence>MTDVSKYEKTEEEWNRIKLHKNKKVQNMDDDRKTAWNKPIVGSFVFALGLFGMITMSEYEEAPFWFYAIGGVFGAITLGWGLYALAT</sequence>
<accession>A0A098E8I7</accession>
<feature type="transmembrane region" description="Helical" evidence="1">
    <location>
        <begin position="40"/>
        <end position="59"/>
    </location>
</feature>
<keyword evidence="1" id="KW-0812">Transmembrane</keyword>
<evidence type="ECO:0000256" key="1">
    <source>
        <dbReference type="SAM" id="Phobius"/>
    </source>
</evidence>
<protein>
    <submittedName>
        <fullName evidence="2">Uncharacterized protein</fullName>
    </submittedName>
</protein>
<feature type="transmembrane region" description="Helical" evidence="1">
    <location>
        <begin position="65"/>
        <end position="86"/>
    </location>
</feature>
<proteinExistence type="predicted"/>
<name>A0A098E8I7_9ZZZZ</name>
<gene>
    <name evidence="2" type="ORF">MSIBF_A2150006</name>
</gene>
<dbReference type="EMBL" id="CCXY01000130">
    <property type="protein sequence ID" value="CEG12338.1"/>
    <property type="molecule type" value="Genomic_DNA"/>
</dbReference>
<keyword evidence="1" id="KW-1133">Transmembrane helix</keyword>
<organism evidence="2">
    <name type="scientific">groundwater metagenome</name>
    <dbReference type="NCBI Taxonomy" id="717931"/>
    <lineage>
        <taxon>unclassified sequences</taxon>
        <taxon>metagenomes</taxon>
        <taxon>ecological metagenomes</taxon>
    </lineage>
</organism>